<dbReference type="AlphaFoldDB" id="A0A2P8DD72"/>
<dbReference type="RefSeq" id="WP_106521786.1">
    <property type="nucleotide sequence ID" value="NZ_PYGD01000001.1"/>
</dbReference>
<proteinExistence type="predicted"/>
<dbReference type="PROSITE" id="PS51257">
    <property type="entry name" value="PROKAR_LIPOPROTEIN"/>
    <property type="match status" value="1"/>
</dbReference>
<dbReference type="InterPro" id="IPR013211">
    <property type="entry name" value="LVIVD"/>
</dbReference>
<comment type="caution">
    <text evidence="2">The sequence shown here is derived from an EMBL/GenBank/DDBJ whole genome shotgun (WGS) entry which is preliminary data.</text>
</comment>
<dbReference type="Pfam" id="PF08309">
    <property type="entry name" value="LVIVD"/>
    <property type="match status" value="1"/>
</dbReference>
<evidence type="ECO:0000313" key="3">
    <source>
        <dbReference type="Proteomes" id="UP000240572"/>
    </source>
</evidence>
<evidence type="ECO:0000256" key="1">
    <source>
        <dbReference type="SAM" id="SignalP"/>
    </source>
</evidence>
<dbReference type="Proteomes" id="UP000240572">
    <property type="component" value="Unassembled WGS sequence"/>
</dbReference>
<reference evidence="2 3" key="1">
    <citation type="submission" date="2018-03" db="EMBL/GenBank/DDBJ databases">
        <title>Genomic Encyclopedia of Type Strains, Phase III (KMG-III): the genomes of soil and plant-associated and newly described type strains.</title>
        <authorList>
            <person name="Whitman W."/>
        </authorList>
    </citation>
    <scope>NUCLEOTIDE SEQUENCE [LARGE SCALE GENOMIC DNA]</scope>
    <source>
        <strain evidence="2 3">CGMCC 1.12700</strain>
    </source>
</reference>
<feature type="chain" id="PRO_5015178652" evidence="1">
    <location>
        <begin position="20"/>
        <end position="177"/>
    </location>
</feature>
<accession>A0A2P8DD72</accession>
<organism evidence="2 3">
    <name type="scientific">Taibaiella chishuiensis</name>
    <dbReference type="NCBI Taxonomy" id="1434707"/>
    <lineage>
        <taxon>Bacteria</taxon>
        <taxon>Pseudomonadati</taxon>
        <taxon>Bacteroidota</taxon>
        <taxon>Chitinophagia</taxon>
        <taxon>Chitinophagales</taxon>
        <taxon>Chitinophagaceae</taxon>
        <taxon>Taibaiella</taxon>
    </lineage>
</organism>
<feature type="signal peptide" evidence="1">
    <location>
        <begin position="1"/>
        <end position="19"/>
    </location>
</feature>
<sequence>MTRKFILLCCLGAALTGLASCKGGSNTPGEVIGYAPVYQSDSTMANIRSDAPQPIVRGGKIYVRDKTMYQVEEGSGIHIIDITRPENPARTAFIHVSGAQELSIKGDLLYTNNYNDLVVLNISNPQSVREVQRMKDMFHITGGNVPPEKGYFECINPDRGSVIGWQKKTLYSPKCKY</sequence>
<dbReference type="OrthoDB" id="853480at2"/>
<name>A0A2P8DD72_9BACT</name>
<keyword evidence="3" id="KW-1185">Reference proteome</keyword>
<evidence type="ECO:0000313" key="2">
    <source>
        <dbReference type="EMBL" id="PSK95117.1"/>
    </source>
</evidence>
<dbReference type="EMBL" id="PYGD01000001">
    <property type="protein sequence ID" value="PSK95117.1"/>
    <property type="molecule type" value="Genomic_DNA"/>
</dbReference>
<keyword evidence="1" id="KW-0732">Signal</keyword>
<protein>
    <submittedName>
        <fullName evidence="2">LVIVD repeat-containing protein</fullName>
    </submittedName>
</protein>
<gene>
    <name evidence="2" type="ORF">B0I18_1011281</name>
</gene>